<reference evidence="2" key="1">
    <citation type="submission" date="2020-07" db="EMBL/GenBank/DDBJ databases">
        <title>Huge and variable diversity of episymbiotic CPR bacteria and DPANN archaea in groundwater ecosystems.</title>
        <authorList>
            <person name="He C.Y."/>
            <person name="Keren R."/>
            <person name="Whittaker M."/>
            <person name="Farag I.F."/>
            <person name="Doudna J."/>
            <person name="Cate J.H.D."/>
            <person name="Banfield J.F."/>
        </authorList>
    </citation>
    <scope>NUCLEOTIDE SEQUENCE</scope>
    <source>
        <strain evidence="2">NC_groundwater_1813_Pr3_B-0.1um_71_17</strain>
    </source>
</reference>
<dbReference type="Pfam" id="PF00109">
    <property type="entry name" value="ketoacyl-synt"/>
    <property type="match status" value="1"/>
</dbReference>
<dbReference type="InterPro" id="IPR016039">
    <property type="entry name" value="Thiolase-like"/>
</dbReference>
<dbReference type="EMBL" id="JACRIW010000001">
    <property type="protein sequence ID" value="MBI5167873.1"/>
    <property type="molecule type" value="Genomic_DNA"/>
</dbReference>
<gene>
    <name evidence="2" type="ORF">HZA61_00150</name>
</gene>
<evidence type="ECO:0000313" key="2">
    <source>
        <dbReference type="EMBL" id="MBI5167873.1"/>
    </source>
</evidence>
<evidence type="ECO:0000259" key="1">
    <source>
        <dbReference type="Pfam" id="PF00109"/>
    </source>
</evidence>
<name>A0A933SCC8_UNCEI</name>
<sequence length="355" mass="36773">MADAVVITGVGVLTGLGQTAQSHAAMRAGFARITEWEDLLLMGPDEQWDPPTPMRASAAAVAWTGVPPRERLVTIALPALDEALTSAQLTAKDWKDVSLHLALRTPAAPATIESFGAGVIEDLHVRGGLAKAAATRVTARGHASGALAIQRAAAEIAGGERTLAVVGAVDGFSDMAELARLDKAFRLRSERAADGYMPGEAAVFLVLEEAGAAARRGATARARIGAIGLAEEPHPLGDATPSKAEGLCEAIRAALGTKRPAAKPWLLSDQNGERHRAKEWALALVRLDALVGGEHELWFPAQSFGDAGVASVPLAAAMACEAFERELAPAPTALLLASSDGPERAAMLLHAVKGA</sequence>
<dbReference type="Proteomes" id="UP000696931">
    <property type="component" value="Unassembled WGS sequence"/>
</dbReference>
<protein>
    <recommendedName>
        <fullName evidence="1">Beta-ketoacyl synthase-like N-terminal domain-containing protein</fullName>
    </recommendedName>
</protein>
<evidence type="ECO:0000313" key="3">
    <source>
        <dbReference type="Proteomes" id="UP000696931"/>
    </source>
</evidence>
<dbReference type="Gene3D" id="3.40.47.10">
    <property type="match status" value="1"/>
</dbReference>
<feature type="domain" description="Beta-ketoacyl synthase-like N-terminal" evidence="1">
    <location>
        <begin position="142"/>
        <end position="210"/>
    </location>
</feature>
<accession>A0A933SCC8</accession>
<dbReference type="SUPFAM" id="SSF53901">
    <property type="entry name" value="Thiolase-like"/>
    <property type="match status" value="2"/>
</dbReference>
<comment type="caution">
    <text evidence="2">The sequence shown here is derived from an EMBL/GenBank/DDBJ whole genome shotgun (WGS) entry which is preliminary data.</text>
</comment>
<dbReference type="AlphaFoldDB" id="A0A933SCC8"/>
<proteinExistence type="predicted"/>
<dbReference type="InterPro" id="IPR014030">
    <property type="entry name" value="Ketoacyl_synth_N"/>
</dbReference>
<organism evidence="2 3">
    <name type="scientific">Eiseniibacteriota bacterium</name>
    <dbReference type="NCBI Taxonomy" id="2212470"/>
    <lineage>
        <taxon>Bacteria</taxon>
        <taxon>Candidatus Eiseniibacteriota</taxon>
    </lineage>
</organism>
<dbReference type="GO" id="GO:0016746">
    <property type="term" value="F:acyltransferase activity"/>
    <property type="evidence" value="ECO:0007669"/>
    <property type="project" value="InterPro"/>
</dbReference>